<dbReference type="Proteomes" id="UP000265768">
    <property type="component" value="Unassembled WGS sequence"/>
</dbReference>
<keyword evidence="5" id="KW-0067">ATP-binding</keyword>
<evidence type="ECO:0000256" key="2">
    <source>
        <dbReference type="ARBA" id="ARBA00022679"/>
    </source>
</evidence>
<feature type="domain" description="CD-NTase-associated protein 12/Pycsar effector protein TIR" evidence="8">
    <location>
        <begin position="441"/>
        <end position="539"/>
    </location>
</feature>
<comment type="similarity">
    <text evidence="1">Belongs to the carbohydrate kinase PfkB family.</text>
</comment>
<dbReference type="OrthoDB" id="9813569at2"/>
<dbReference type="Pfam" id="PF00294">
    <property type="entry name" value="PfkB"/>
    <property type="match status" value="1"/>
</dbReference>
<proteinExistence type="inferred from homology"/>
<dbReference type="InterPro" id="IPR050306">
    <property type="entry name" value="PfkB_Carbo_kinase"/>
</dbReference>
<evidence type="ECO:0000313" key="10">
    <source>
        <dbReference type="Proteomes" id="UP000265768"/>
    </source>
</evidence>
<keyword evidence="4 9" id="KW-0418">Kinase</keyword>
<sequence length="566" mass="61499">MVRLTPPSGEDTGHRVRRAPSGPPYRKARAARGCRYEARGRRPPSVSLNRPGVVVNEPESAAPEIVGFGALNVDYIAGASRLSQRLADRVTESTARFEWNREGPVDQDTILRAVESLGAASLSYSLGGSAWLTIYSLAQMRVGLRLGYVGVVGRVEAPGLSFVGQMDDLGIDRRWVVRHPSRPCGLCLSYIDDTDRVMLTHPGANFEMGRLIRENFEPLAEYLASARFVHVTSFLDDDTPREVRRVLARARALNPLLRVSFDPGFTWAERPGPDVMGILAMTDLLFMNYREFKSLGRYAPGERDEVVARRLLGLCAPGCTVFVTKRYDVVEVFHQSPAGIVAQRFEQARPLRETELEDATGAGDVFAAAVLASLVARRLHVELGAFVGLYLARNKLRSPVAGGFRAPDLSKGFLRQAETPPGEVAPGGVCVVHAGNPQCGTVRRFLERDCGLATVELDVSGVETDVAAVTARALAGCGFAVCLLAAGAAPPGGRARADQNIVYQAGVFQGRYGFGRVAILVEEGCDTFSNIAGLIQLDFRDGAVDATFFELERMLRREGFMARGRS</sequence>
<evidence type="ECO:0000256" key="3">
    <source>
        <dbReference type="ARBA" id="ARBA00022741"/>
    </source>
</evidence>
<dbReference type="InterPro" id="IPR019302">
    <property type="entry name" value="CAP12/PCTIR_TIR_dom"/>
</dbReference>
<keyword evidence="2" id="KW-0808">Transferase</keyword>
<dbReference type="InterPro" id="IPR029056">
    <property type="entry name" value="Ribokinase-like"/>
</dbReference>
<evidence type="ECO:0000259" key="8">
    <source>
        <dbReference type="Pfam" id="PF10137"/>
    </source>
</evidence>
<accession>A0A3A4ATP5</accession>
<reference evidence="9 10" key="1">
    <citation type="submission" date="2018-09" db="EMBL/GenBank/DDBJ databases">
        <title>YIM 75507 draft genome.</title>
        <authorList>
            <person name="Tang S."/>
            <person name="Feng Y."/>
        </authorList>
    </citation>
    <scope>NUCLEOTIDE SEQUENCE [LARGE SCALE GENOMIC DNA]</scope>
    <source>
        <strain evidence="9 10">YIM 75507</strain>
    </source>
</reference>
<dbReference type="GO" id="GO:0005524">
    <property type="term" value="F:ATP binding"/>
    <property type="evidence" value="ECO:0007669"/>
    <property type="project" value="UniProtKB-KW"/>
</dbReference>
<gene>
    <name evidence="9" type="ORF">D5H75_14990</name>
</gene>
<feature type="region of interest" description="Disordered" evidence="6">
    <location>
        <begin position="1"/>
        <end position="51"/>
    </location>
</feature>
<dbReference type="GO" id="GO:0050135">
    <property type="term" value="F:NADP+ nucleosidase activity"/>
    <property type="evidence" value="ECO:0007669"/>
    <property type="project" value="InterPro"/>
</dbReference>
<keyword evidence="3" id="KW-0547">Nucleotide-binding</keyword>
<protein>
    <submittedName>
        <fullName evidence="9">Carbohydrate kinase family protein</fullName>
    </submittedName>
</protein>
<evidence type="ECO:0000256" key="1">
    <source>
        <dbReference type="ARBA" id="ARBA00010688"/>
    </source>
</evidence>
<evidence type="ECO:0000256" key="4">
    <source>
        <dbReference type="ARBA" id="ARBA00022777"/>
    </source>
</evidence>
<dbReference type="Pfam" id="PF10137">
    <property type="entry name" value="CAP12-PCTIR_TIR"/>
    <property type="match status" value="1"/>
</dbReference>
<keyword evidence="10" id="KW-1185">Reference proteome</keyword>
<dbReference type="PANTHER" id="PTHR43085">
    <property type="entry name" value="HEXOKINASE FAMILY MEMBER"/>
    <property type="match status" value="1"/>
</dbReference>
<comment type="caution">
    <text evidence="9">The sequence shown here is derived from an EMBL/GenBank/DDBJ whole genome shotgun (WGS) entry which is preliminary data.</text>
</comment>
<evidence type="ECO:0000313" key="9">
    <source>
        <dbReference type="EMBL" id="RJL32773.1"/>
    </source>
</evidence>
<dbReference type="SUPFAM" id="SSF53613">
    <property type="entry name" value="Ribokinase-like"/>
    <property type="match status" value="1"/>
</dbReference>
<dbReference type="PANTHER" id="PTHR43085:SF1">
    <property type="entry name" value="PSEUDOURIDINE KINASE-RELATED"/>
    <property type="match status" value="1"/>
</dbReference>
<feature type="domain" description="Carbohydrate kinase PfkB" evidence="7">
    <location>
        <begin position="119"/>
        <end position="377"/>
    </location>
</feature>
<dbReference type="Gene3D" id="3.40.1190.20">
    <property type="match status" value="1"/>
</dbReference>
<dbReference type="InterPro" id="IPR011611">
    <property type="entry name" value="PfkB_dom"/>
</dbReference>
<evidence type="ECO:0000256" key="5">
    <source>
        <dbReference type="ARBA" id="ARBA00022840"/>
    </source>
</evidence>
<dbReference type="GO" id="GO:0016301">
    <property type="term" value="F:kinase activity"/>
    <property type="evidence" value="ECO:0007669"/>
    <property type="project" value="UniProtKB-KW"/>
</dbReference>
<dbReference type="AlphaFoldDB" id="A0A3A4ATP5"/>
<organism evidence="9 10">
    <name type="scientific">Bailinhaonella thermotolerans</name>
    <dbReference type="NCBI Taxonomy" id="1070861"/>
    <lineage>
        <taxon>Bacteria</taxon>
        <taxon>Bacillati</taxon>
        <taxon>Actinomycetota</taxon>
        <taxon>Actinomycetes</taxon>
        <taxon>Streptosporangiales</taxon>
        <taxon>Streptosporangiaceae</taxon>
        <taxon>Bailinhaonella</taxon>
    </lineage>
</organism>
<name>A0A3A4ATP5_9ACTN</name>
<evidence type="ECO:0000256" key="6">
    <source>
        <dbReference type="SAM" id="MobiDB-lite"/>
    </source>
</evidence>
<dbReference type="EMBL" id="QZEY01000004">
    <property type="protein sequence ID" value="RJL32773.1"/>
    <property type="molecule type" value="Genomic_DNA"/>
</dbReference>
<evidence type="ECO:0000259" key="7">
    <source>
        <dbReference type="Pfam" id="PF00294"/>
    </source>
</evidence>